<accession>A0A2H0XCA6</accession>
<dbReference type="PANTHER" id="PTHR36306:SF1">
    <property type="entry name" value="ALPHA-AMYLASE-RELATED"/>
    <property type="match status" value="1"/>
</dbReference>
<dbReference type="Pfam" id="PF03065">
    <property type="entry name" value="Glyco_hydro_57"/>
    <property type="match status" value="1"/>
</dbReference>
<organism evidence="5 6">
    <name type="scientific">candidate division WWE3 bacterium CG08_land_8_20_14_0_20_41_10</name>
    <dbReference type="NCBI Taxonomy" id="1975085"/>
    <lineage>
        <taxon>Bacteria</taxon>
        <taxon>Katanobacteria</taxon>
    </lineage>
</organism>
<evidence type="ECO:0000256" key="1">
    <source>
        <dbReference type="ARBA" id="ARBA00006821"/>
    </source>
</evidence>
<feature type="transmembrane region" description="Helical" evidence="3">
    <location>
        <begin position="20"/>
        <end position="42"/>
    </location>
</feature>
<dbReference type="InterPro" id="IPR011330">
    <property type="entry name" value="Glyco_hydro/deAcase_b/a-brl"/>
</dbReference>
<dbReference type="InterPro" id="IPR004300">
    <property type="entry name" value="Glyco_hydro_57_N"/>
</dbReference>
<dbReference type="AlphaFoldDB" id="A0A2H0XCA6"/>
<proteinExistence type="inferred from homology"/>
<evidence type="ECO:0000256" key="2">
    <source>
        <dbReference type="ARBA" id="ARBA00023277"/>
    </source>
</evidence>
<evidence type="ECO:0000256" key="3">
    <source>
        <dbReference type="SAM" id="Phobius"/>
    </source>
</evidence>
<dbReference type="Proteomes" id="UP000231252">
    <property type="component" value="Unassembled WGS sequence"/>
</dbReference>
<dbReference type="GO" id="GO:0003824">
    <property type="term" value="F:catalytic activity"/>
    <property type="evidence" value="ECO:0007669"/>
    <property type="project" value="InterPro"/>
</dbReference>
<protein>
    <recommendedName>
        <fullName evidence="4">Glycoside hydrolase family 57 N-terminal domain-containing protein</fullName>
    </recommendedName>
</protein>
<dbReference type="GO" id="GO:0005975">
    <property type="term" value="P:carbohydrate metabolic process"/>
    <property type="evidence" value="ECO:0007669"/>
    <property type="project" value="InterPro"/>
</dbReference>
<keyword evidence="3" id="KW-0472">Membrane</keyword>
<keyword evidence="3" id="KW-1133">Transmembrane helix</keyword>
<evidence type="ECO:0000313" key="6">
    <source>
        <dbReference type="Proteomes" id="UP000231252"/>
    </source>
</evidence>
<gene>
    <name evidence="5" type="ORF">COT50_01405</name>
</gene>
<dbReference type="EMBL" id="PEYU01000025">
    <property type="protein sequence ID" value="PIS22546.1"/>
    <property type="molecule type" value="Genomic_DNA"/>
</dbReference>
<dbReference type="SUPFAM" id="SSF88713">
    <property type="entry name" value="Glycoside hydrolase/deacetylase"/>
    <property type="match status" value="1"/>
</dbReference>
<evidence type="ECO:0000259" key="4">
    <source>
        <dbReference type="Pfam" id="PF03065"/>
    </source>
</evidence>
<dbReference type="PANTHER" id="PTHR36306">
    <property type="entry name" value="ALPHA-AMYLASE-RELATED-RELATED"/>
    <property type="match status" value="1"/>
</dbReference>
<feature type="domain" description="Glycoside hydrolase family 57 N-terminal" evidence="4">
    <location>
        <begin position="50"/>
        <end position="296"/>
    </location>
</feature>
<evidence type="ECO:0000313" key="5">
    <source>
        <dbReference type="EMBL" id="PIS22546.1"/>
    </source>
</evidence>
<dbReference type="InterPro" id="IPR052046">
    <property type="entry name" value="GH57_Enzymes"/>
</dbReference>
<reference evidence="6" key="1">
    <citation type="submission" date="2017-09" db="EMBL/GenBank/DDBJ databases">
        <title>Depth-based differentiation of microbial function through sediment-hosted aquifers and enrichment of novel symbionts in the deep terrestrial subsurface.</title>
        <authorList>
            <person name="Probst A.J."/>
            <person name="Ladd B."/>
            <person name="Jarett J.K."/>
            <person name="Geller-Mcgrath D.E."/>
            <person name="Sieber C.M.K."/>
            <person name="Emerson J.B."/>
            <person name="Anantharaman K."/>
            <person name="Thomas B.C."/>
            <person name="Malmstrom R."/>
            <person name="Stieglmeier M."/>
            <person name="Klingl A."/>
            <person name="Woyke T."/>
            <person name="Ryan C.M."/>
            <person name="Banfield J.F."/>
        </authorList>
    </citation>
    <scope>NUCLEOTIDE SEQUENCE [LARGE SCALE GENOMIC DNA]</scope>
</reference>
<keyword evidence="2" id="KW-0119">Carbohydrate metabolism</keyword>
<comment type="caution">
    <text evidence="5">The sequence shown here is derived from an EMBL/GenBank/DDBJ whole genome shotgun (WGS) entry which is preliminary data.</text>
</comment>
<sequence>MERPHSHSVGRRVRRNRFGLGCAIFIFVYNSLVNLCLLLHFYQPSNQFGDVLKKVTQECYIPLIKSIKNNKKIKITADFPLSLLEQLDCYGFDFLIRDIKDLVEAGRIELAGSAAYHPLLTKIPQDFVDKQIILNESSLAYYFGVNKDFEGEECFMIKGLRGFFPPEMAINNQVLETLGGLGYDWISVDEFCLPKESRDILENGFIYSLGSKTPKLIVRSRRLTNLISFKRDLDRSAIVTEILKGSADKMVALDAETFGHHYKDGIYLFESIISDIFEKGAEVSTITEAIQGVEAVSITHLNETTWSSTEAEVYPLWENKASKVNTALWFLQNEVHTEFASKYPLEAPESASSQNGGVPVWKRRYSATPPLLDNRTRVELDMLKLQQSDQFWWSTDADMMGKKNFSRYMIDSVLDYYVEAVTALGSNKVLFDKIDEIRNLIKDQ</sequence>
<comment type="similarity">
    <text evidence="1">Belongs to the glycosyl hydrolase 57 family.</text>
</comment>
<keyword evidence="3" id="KW-0812">Transmembrane</keyword>
<name>A0A2H0XCA6_UNCKA</name>
<dbReference type="Gene3D" id="3.20.110.20">
    <property type="match status" value="1"/>
</dbReference>